<dbReference type="Gene3D" id="2.130.10.10">
    <property type="entry name" value="YVTN repeat-like/Quinoprotein amine dehydrogenase"/>
    <property type="match status" value="2"/>
</dbReference>
<dbReference type="InterPro" id="IPR036322">
    <property type="entry name" value="WD40_repeat_dom_sf"/>
</dbReference>
<dbReference type="PANTHER" id="PTHR15722">
    <property type="entry name" value="IFT140/172-RELATED"/>
    <property type="match status" value="1"/>
</dbReference>
<keyword evidence="2" id="KW-0853">WD repeat</keyword>
<dbReference type="Ensembl" id="ENSCSAVT00000012519.1">
    <property type="protein sequence ID" value="ENSCSAVP00000012376.1"/>
    <property type="gene ID" value="ENSCSAVG00000007280.1"/>
</dbReference>
<evidence type="ECO:0000259" key="7">
    <source>
        <dbReference type="Pfam" id="PF23385"/>
    </source>
</evidence>
<dbReference type="eggNOG" id="KOG3617">
    <property type="taxonomic scope" value="Eukaryota"/>
</dbReference>
<accession>H2Z464</accession>
<reference evidence="8" key="2">
    <citation type="submission" date="2025-08" db="UniProtKB">
        <authorList>
            <consortium name="Ensembl"/>
        </authorList>
    </citation>
    <scope>IDENTIFICATION</scope>
</reference>
<dbReference type="SUPFAM" id="SSF50978">
    <property type="entry name" value="WD40 repeat-like"/>
    <property type="match status" value="1"/>
</dbReference>
<dbReference type="InterPro" id="IPR056154">
    <property type="entry name" value="Beta-prop_IFT140_1st"/>
</dbReference>
<evidence type="ECO:0000256" key="3">
    <source>
        <dbReference type="ARBA" id="ARBA00022737"/>
    </source>
</evidence>
<evidence type="ECO:0000256" key="5">
    <source>
        <dbReference type="ARBA" id="ARBA00023273"/>
    </source>
</evidence>
<dbReference type="GeneTree" id="ENSGT00940000153417"/>
<feature type="domain" description="IFT140 first beta-propeller" evidence="6">
    <location>
        <begin position="58"/>
        <end position="342"/>
    </location>
</feature>
<dbReference type="InterPro" id="IPR015943">
    <property type="entry name" value="WD40/YVTN_repeat-like_dom_sf"/>
</dbReference>
<comment type="subcellular location">
    <subcellularLocation>
        <location evidence="1">Cell projection</location>
        <location evidence="1">Cilium</location>
    </subcellularLocation>
</comment>
<name>H2Z464_CIOSA</name>
<keyword evidence="5" id="KW-0966">Cell projection</keyword>
<dbReference type="Pfam" id="PF23383">
    <property type="entry name" value="Beta-prop_IFT140_1st"/>
    <property type="match status" value="1"/>
</dbReference>
<dbReference type="HOGENOM" id="CLU_019593_0_0_1"/>
<evidence type="ECO:0000313" key="9">
    <source>
        <dbReference type="Proteomes" id="UP000007875"/>
    </source>
</evidence>
<dbReference type="OMA" id="DNEAIMC"/>
<organism evidence="8 9">
    <name type="scientific">Ciona savignyi</name>
    <name type="common">Pacific transparent sea squirt</name>
    <dbReference type="NCBI Taxonomy" id="51511"/>
    <lineage>
        <taxon>Eukaryota</taxon>
        <taxon>Metazoa</taxon>
        <taxon>Chordata</taxon>
        <taxon>Tunicata</taxon>
        <taxon>Ascidiacea</taxon>
        <taxon>Phlebobranchia</taxon>
        <taxon>Cionidae</taxon>
        <taxon>Ciona</taxon>
    </lineage>
</organism>
<reference evidence="9" key="1">
    <citation type="submission" date="2003-08" db="EMBL/GenBank/DDBJ databases">
        <authorList>
            <person name="Birren B."/>
            <person name="Nusbaum C."/>
            <person name="Abebe A."/>
            <person name="Abouelleil A."/>
            <person name="Adekoya E."/>
            <person name="Ait-zahra M."/>
            <person name="Allen N."/>
            <person name="Allen T."/>
            <person name="An P."/>
            <person name="Anderson M."/>
            <person name="Anderson S."/>
            <person name="Arachchi H."/>
            <person name="Armbruster J."/>
            <person name="Bachantsang P."/>
            <person name="Baldwin J."/>
            <person name="Barry A."/>
            <person name="Bayul T."/>
            <person name="Blitshsteyn B."/>
            <person name="Bloom T."/>
            <person name="Blye J."/>
            <person name="Boguslavskiy L."/>
            <person name="Borowsky M."/>
            <person name="Boukhgalter B."/>
            <person name="Brunache A."/>
            <person name="Butler J."/>
            <person name="Calixte N."/>
            <person name="Calvo S."/>
            <person name="Camarata J."/>
            <person name="Campo K."/>
            <person name="Chang J."/>
            <person name="Cheshatsang Y."/>
            <person name="Citroen M."/>
            <person name="Collymore A."/>
            <person name="Considine T."/>
            <person name="Cook A."/>
            <person name="Cooke P."/>
            <person name="Corum B."/>
            <person name="Cuomo C."/>
            <person name="David R."/>
            <person name="Dawoe T."/>
            <person name="Degray S."/>
            <person name="Dodge S."/>
            <person name="Dooley K."/>
            <person name="Dorje P."/>
            <person name="Dorjee K."/>
            <person name="Dorris L."/>
            <person name="Duffey N."/>
            <person name="Dupes A."/>
            <person name="Elkins T."/>
            <person name="Engels R."/>
            <person name="Erickson J."/>
            <person name="Farina A."/>
            <person name="Faro S."/>
            <person name="Ferreira P."/>
            <person name="Fischer H."/>
            <person name="Fitzgerald M."/>
            <person name="Foley K."/>
            <person name="Gage D."/>
            <person name="Galagan J."/>
            <person name="Gearin G."/>
            <person name="Gnerre S."/>
            <person name="Gnirke A."/>
            <person name="Goyette A."/>
            <person name="Graham J."/>
            <person name="Grandbois E."/>
            <person name="Gyaltsen K."/>
            <person name="Hafez N."/>
            <person name="Hagopian D."/>
            <person name="Hagos B."/>
            <person name="Hall J."/>
            <person name="Hatcher B."/>
            <person name="Heller A."/>
            <person name="Higgins H."/>
            <person name="Honan T."/>
            <person name="Horn A."/>
            <person name="Houde N."/>
            <person name="Hughes L."/>
            <person name="Hulme W."/>
            <person name="Husby E."/>
            <person name="Iliev I."/>
            <person name="Jaffe D."/>
            <person name="Jones C."/>
            <person name="Kamal M."/>
            <person name="Kamat A."/>
            <person name="Kamvysselis M."/>
            <person name="Karlsson E."/>
            <person name="Kells C."/>
            <person name="Kieu A."/>
            <person name="Kisner P."/>
            <person name="Kodira C."/>
            <person name="Kulbokas E."/>
            <person name="Labutti K."/>
            <person name="Lama D."/>
            <person name="Landers T."/>
            <person name="Leger J."/>
            <person name="Levine S."/>
            <person name="Lewis D."/>
            <person name="Lewis T."/>
            <person name="Lindblad-toh K."/>
            <person name="Liu X."/>
            <person name="Lokyitsang T."/>
            <person name="Lokyitsang Y."/>
            <person name="Lucien O."/>
            <person name="Lui A."/>
            <person name="Ma L.J."/>
            <person name="Mabbitt R."/>
            <person name="Macdonald J."/>
            <person name="Maclean C."/>
            <person name="Major J."/>
            <person name="Manning J."/>
            <person name="Marabella R."/>
            <person name="Maru K."/>
            <person name="Matthews C."/>
            <person name="Mauceli E."/>
            <person name="Mccarthy M."/>
            <person name="Mcdonough S."/>
            <person name="Mcghee T."/>
            <person name="Meldrim J."/>
            <person name="Meneus L."/>
            <person name="Mesirov J."/>
            <person name="Mihalev A."/>
            <person name="Mihova T."/>
            <person name="Mikkelsen T."/>
            <person name="Mlenga V."/>
            <person name="Moru K."/>
            <person name="Mozes J."/>
            <person name="Mulrain L."/>
            <person name="Munson G."/>
            <person name="Naylor J."/>
            <person name="Newes C."/>
            <person name="Nguyen C."/>
            <person name="Nguyen N."/>
            <person name="Nguyen T."/>
            <person name="Nicol R."/>
            <person name="Nielsen C."/>
            <person name="Nizzari M."/>
            <person name="Norbu C."/>
            <person name="Norbu N."/>
            <person name="O'donnell P."/>
            <person name="Okoawo O."/>
            <person name="O'leary S."/>
            <person name="Omotosho B."/>
            <person name="O'neill K."/>
            <person name="Osman S."/>
            <person name="Parker S."/>
            <person name="Perrin D."/>
            <person name="Phunkhang P."/>
            <person name="Piqani B."/>
            <person name="Purcell S."/>
            <person name="Rachupka T."/>
            <person name="Ramasamy U."/>
            <person name="Rameau R."/>
            <person name="Ray V."/>
            <person name="Raymond C."/>
            <person name="Retta R."/>
            <person name="Richardson S."/>
            <person name="Rise C."/>
            <person name="Rodriguez J."/>
            <person name="Rogers J."/>
            <person name="Rogov P."/>
            <person name="Rutman M."/>
            <person name="Schupbach R."/>
            <person name="Seaman C."/>
            <person name="Settipalli S."/>
            <person name="Sharpe T."/>
            <person name="Sheridan J."/>
            <person name="Sherpa N."/>
            <person name="Shi J."/>
            <person name="Smirnov S."/>
            <person name="Smith C."/>
            <person name="Sougnez C."/>
            <person name="Spencer B."/>
            <person name="Stalker J."/>
            <person name="Stange-thomann N."/>
            <person name="Stavropoulos S."/>
            <person name="Stetson K."/>
            <person name="Stone C."/>
            <person name="Stone S."/>
            <person name="Stubbs M."/>
            <person name="Talamas J."/>
            <person name="Tchuinga P."/>
            <person name="Tenzing P."/>
            <person name="Tesfaye S."/>
            <person name="Theodore J."/>
            <person name="Thoulutsang Y."/>
            <person name="Topham K."/>
            <person name="Towey S."/>
            <person name="Tsamla T."/>
            <person name="Tsomo N."/>
            <person name="Vallee D."/>
            <person name="Vassiliev H."/>
            <person name="Venkataraman V."/>
            <person name="Vinson J."/>
            <person name="Vo A."/>
            <person name="Wade C."/>
            <person name="Wang S."/>
            <person name="Wangchuk T."/>
            <person name="Wangdi T."/>
            <person name="Whittaker C."/>
            <person name="Wilkinson J."/>
            <person name="Wu Y."/>
            <person name="Wyman D."/>
            <person name="Yadav S."/>
            <person name="Yang S."/>
            <person name="Yang X."/>
            <person name="Yeager S."/>
            <person name="Yee E."/>
            <person name="Young G."/>
            <person name="Zainoun J."/>
            <person name="Zembeck L."/>
            <person name="Zimmer A."/>
            <person name="Zody M."/>
            <person name="Lander E."/>
        </authorList>
    </citation>
    <scope>NUCLEOTIDE SEQUENCE [LARGE SCALE GENOMIC DNA]</scope>
</reference>
<evidence type="ECO:0000256" key="2">
    <source>
        <dbReference type="ARBA" id="ARBA00022574"/>
    </source>
</evidence>
<evidence type="ECO:0000256" key="1">
    <source>
        <dbReference type="ARBA" id="ARBA00004138"/>
    </source>
</evidence>
<dbReference type="InterPro" id="IPR056155">
    <property type="entry name" value="Beta-prop_IFT140_2nd"/>
</dbReference>
<dbReference type="GO" id="GO:0030991">
    <property type="term" value="C:intraciliary transport particle A"/>
    <property type="evidence" value="ECO:0007669"/>
    <property type="project" value="TreeGrafter"/>
</dbReference>
<proteinExistence type="predicted"/>
<evidence type="ECO:0000256" key="4">
    <source>
        <dbReference type="ARBA" id="ARBA00023069"/>
    </source>
</evidence>
<protein>
    <submittedName>
        <fullName evidence="8">Uncharacterized protein</fullName>
    </submittedName>
</protein>
<reference evidence="8" key="3">
    <citation type="submission" date="2025-09" db="UniProtKB">
        <authorList>
            <consortium name="Ensembl"/>
        </authorList>
    </citation>
    <scope>IDENTIFICATION</scope>
</reference>
<dbReference type="GO" id="GO:0036064">
    <property type="term" value="C:ciliary basal body"/>
    <property type="evidence" value="ECO:0007669"/>
    <property type="project" value="TreeGrafter"/>
</dbReference>
<sequence length="533" mass="58421">MALYFDCSLESPPGSVVKCVAWHEKHAALAVCVKTPLLHRSVSPTAASWHPTRKLLAKGVFAVWKADARGRVQHNPLCRHDLGPAIVDCVAKPGPDAANSQHTKHLEHLARAAVSGDESALDMFADLSKSRIRLNTSWKEGLFFYVGTANGSVIYIDEKGSKKECLKLDSPVQQLLHGREKEFLIAISSDLQVVKFRVTTDGQTEEIESVKFSGQEGKAQITWAGKDLLSVATSDQSLRMWDLKNGDNFALLLDSALGFEKGECINTVSFMSNKGIIAAGTSSNKIAMWTSINVEKEAEPEDKWKLQAAISIDIPCTVVKWCPTHPVLAIGGEEGGMILTEQKMKWCLSTTMVAVQSGPRSVAEHIAVWNGKQVSMYEVSSAVGNYMGSFDCESSINALHDQSLFSIEQPKDPKDHPKGTVKQLIPMQENEGSVEIMAVNGNFVVFGTSTGCIKIYDLTRREAKAHSNTKHVKDLIKDFGSFNQMSCNCNGNKVAFICNRDNGIPDSRVFVYDCEVDKLESFDLATGTNETDD</sequence>
<evidence type="ECO:0000259" key="6">
    <source>
        <dbReference type="Pfam" id="PF23383"/>
    </source>
</evidence>
<evidence type="ECO:0000313" key="8">
    <source>
        <dbReference type="Ensembl" id="ENSCSAVP00000012376.1"/>
    </source>
</evidence>
<keyword evidence="3" id="KW-0677">Repeat</keyword>
<keyword evidence="9" id="KW-1185">Reference proteome</keyword>
<feature type="domain" description="IFT140 second beta-propeller" evidence="7">
    <location>
        <begin position="363"/>
        <end position="532"/>
    </location>
</feature>
<dbReference type="STRING" id="51511.ENSCSAVP00000012376"/>
<dbReference type="GO" id="GO:0005930">
    <property type="term" value="C:axoneme"/>
    <property type="evidence" value="ECO:0007669"/>
    <property type="project" value="TreeGrafter"/>
</dbReference>
<dbReference type="Pfam" id="PF23385">
    <property type="entry name" value="Beta-prop_IFT140_2nd"/>
    <property type="match status" value="1"/>
</dbReference>
<dbReference type="AlphaFoldDB" id="H2Z464"/>
<dbReference type="GO" id="GO:0035721">
    <property type="term" value="P:intraciliary retrograde transport"/>
    <property type="evidence" value="ECO:0007669"/>
    <property type="project" value="TreeGrafter"/>
</dbReference>
<dbReference type="PANTHER" id="PTHR15722:SF7">
    <property type="entry name" value="INTRAFLAGELLAR TRANSPORT PROTEIN 140 HOMOLOG"/>
    <property type="match status" value="1"/>
</dbReference>
<dbReference type="Proteomes" id="UP000007875">
    <property type="component" value="Unassembled WGS sequence"/>
</dbReference>
<dbReference type="InParanoid" id="H2Z464"/>
<keyword evidence="4" id="KW-0969">Cilium</keyword>